<feature type="region of interest" description="Disordered" evidence="1">
    <location>
        <begin position="394"/>
        <end position="523"/>
    </location>
</feature>
<evidence type="ECO:0008006" key="4">
    <source>
        <dbReference type="Google" id="ProtNLM"/>
    </source>
</evidence>
<feature type="compositionally biased region" description="Low complexity" evidence="1">
    <location>
        <begin position="372"/>
        <end position="381"/>
    </location>
</feature>
<dbReference type="EMBL" id="JASNQZ010000014">
    <property type="protein sequence ID" value="KAL0948313.1"/>
    <property type="molecule type" value="Genomic_DNA"/>
</dbReference>
<proteinExistence type="predicted"/>
<comment type="caution">
    <text evidence="2">The sequence shown here is derived from an EMBL/GenBank/DDBJ whole genome shotgun (WGS) entry which is preliminary data.</text>
</comment>
<gene>
    <name evidence="2" type="ORF">HGRIS_010904</name>
</gene>
<feature type="compositionally biased region" description="Pro residues" evidence="1">
    <location>
        <begin position="485"/>
        <end position="497"/>
    </location>
</feature>
<dbReference type="Proteomes" id="UP001556367">
    <property type="component" value="Unassembled WGS sequence"/>
</dbReference>
<evidence type="ECO:0000256" key="1">
    <source>
        <dbReference type="SAM" id="MobiDB-lite"/>
    </source>
</evidence>
<evidence type="ECO:0000313" key="2">
    <source>
        <dbReference type="EMBL" id="KAL0948313.1"/>
    </source>
</evidence>
<feature type="compositionally biased region" description="Low complexity" evidence="1">
    <location>
        <begin position="394"/>
        <end position="409"/>
    </location>
</feature>
<feature type="compositionally biased region" description="Low complexity" evidence="1">
    <location>
        <begin position="564"/>
        <end position="576"/>
    </location>
</feature>
<feature type="region of interest" description="Disordered" evidence="1">
    <location>
        <begin position="320"/>
        <end position="381"/>
    </location>
</feature>
<organism evidence="2 3">
    <name type="scientific">Hohenbuehelia grisea</name>
    <dbReference type="NCBI Taxonomy" id="104357"/>
    <lineage>
        <taxon>Eukaryota</taxon>
        <taxon>Fungi</taxon>
        <taxon>Dikarya</taxon>
        <taxon>Basidiomycota</taxon>
        <taxon>Agaricomycotina</taxon>
        <taxon>Agaricomycetes</taxon>
        <taxon>Agaricomycetidae</taxon>
        <taxon>Agaricales</taxon>
        <taxon>Pleurotineae</taxon>
        <taxon>Pleurotaceae</taxon>
        <taxon>Hohenbuehelia</taxon>
    </lineage>
</organism>
<reference evidence="3" key="1">
    <citation type="submission" date="2024-06" db="EMBL/GenBank/DDBJ databases">
        <title>Multi-omics analyses provide insights into the biosynthesis of the anticancer antibiotic pleurotin in Hohenbuehelia grisea.</title>
        <authorList>
            <person name="Weaver J.A."/>
            <person name="Alberti F."/>
        </authorList>
    </citation>
    <scope>NUCLEOTIDE SEQUENCE [LARGE SCALE GENOMIC DNA]</scope>
    <source>
        <strain evidence="3">T-177</strain>
    </source>
</reference>
<keyword evidence="3" id="KW-1185">Reference proteome</keyword>
<feature type="compositionally biased region" description="Basic residues" evidence="1">
    <location>
        <begin position="352"/>
        <end position="363"/>
    </location>
</feature>
<protein>
    <recommendedName>
        <fullName evidence="4">Mediator of RNA polymerase II transcription subunit 25</fullName>
    </recommendedName>
</protein>
<feature type="region of interest" description="Disordered" evidence="1">
    <location>
        <begin position="553"/>
        <end position="579"/>
    </location>
</feature>
<name>A0ABR3IYH2_9AGAR</name>
<sequence>MFSSQESTHAVASTAGYGLIQPSHTIAVIVLVENSRSMSAIWSDLCINVLLPICQTLEQMSGAPGAESLLRSLVIPSLCTPNQEAKLRDPLPMVSLRDQLRAFEFNHEQGNWITTERIQHAVEFLNSPMFEGQTISRHLIIVGASMPVEAATHASAFYGNTRPIGLSSWHSLASLLCETNTHCHLVLSHTPQSNPLNTMFDEMLRLKGKVEADSWFPLMNEGYIVRMSAEQAQCLNSPSVAYSYPQPPQVAISSVRRNNSYPTDLSSLNMRDFEPPVTEHTPTLVAQLQQAHGLSKKRIYGTKAPPESLFRNERVRERSTTLPTLFAPPRTSLSERLVRSSQSSPTDAHPRMQSRWHTNRRGSRFSSPETEALASPTSLSPLSEVSTASEYFSSGISTPLSPTTSSAPSIVPCHKVQGMPSPFFSSPRQPPPPTPQSPVSSREAFAASIINGIHGGSSNVSPSQTTPLAPFPTSTMQPVGFSQLPVPPPGVLPPVPPTHVVLQDRVESRSRSTGSSRPRRRRSIDASEELFDFNPAEYKRSLVEFDKILAEHPELADRHKQPASRRSSPSRSSSSSYETNESINSFAVSGTSALALSLSMPTPPLSSDSYSRNGGYQDYSYTFAPPSAATAPQSSAGYAYDYDYPASYIPPVSTYMPVTTSSSSLAGWAG</sequence>
<feature type="compositionally biased region" description="Polar residues" evidence="1">
    <location>
        <begin position="331"/>
        <end position="346"/>
    </location>
</feature>
<accession>A0ABR3IYH2</accession>
<evidence type="ECO:0000313" key="3">
    <source>
        <dbReference type="Proteomes" id="UP001556367"/>
    </source>
</evidence>
<feature type="compositionally biased region" description="Polar residues" evidence="1">
    <location>
        <begin position="456"/>
        <end position="477"/>
    </location>
</feature>